<evidence type="ECO:0000256" key="6">
    <source>
        <dbReference type="ARBA" id="ARBA00022837"/>
    </source>
</evidence>
<dbReference type="InterPro" id="IPR024607">
    <property type="entry name" value="Sulfatase_CS"/>
</dbReference>
<keyword evidence="3" id="KW-0479">Metal-binding</keyword>
<dbReference type="InterPro" id="IPR000917">
    <property type="entry name" value="Sulfatase_N"/>
</dbReference>
<dbReference type="CDD" id="cd16030">
    <property type="entry name" value="iduronate-2-sulfatase"/>
    <property type="match status" value="1"/>
</dbReference>
<evidence type="ECO:0000259" key="8">
    <source>
        <dbReference type="Pfam" id="PF00884"/>
    </source>
</evidence>
<proteinExistence type="inferred from homology"/>
<keyword evidence="10" id="KW-1185">Reference proteome</keyword>
<feature type="signal peptide" evidence="7">
    <location>
        <begin position="1"/>
        <end position="15"/>
    </location>
</feature>
<feature type="domain" description="Sulfatase N-terminal" evidence="8">
    <location>
        <begin position="41"/>
        <end position="418"/>
    </location>
</feature>
<feature type="chain" id="PRO_5046778773" evidence="7">
    <location>
        <begin position="16"/>
        <end position="550"/>
    </location>
</feature>
<gene>
    <name evidence="9" type="ORF">HHUSO_G17858</name>
</gene>
<evidence type="ECO:0000256" key="2">
    <source>
        <dbReference type="ARBA" id="ARBA00008779"/>
    </source>
</evidence>
<organism evidence="9 10">
    <name type="scientific">Huso huso</name>
    <name type="common">Beluga</name>
    <name type="synonym">Acipenser huso</name>
    <dbReference type="NCBI Taxonomy" id="61971"/>
    <lineage>
        <taxon>Eukaryota</taxon>
        <taxon>Metazoa</taxon>
        <taxon>Chordata</taxon>
        <taxon>Craniata</taxon>
        <taxon>Vertebrata</taxon>
        <taxon>Euteleostomi</taxon>
        <taxon>Actinopterygii</taxon>
        <taxon>Chondrostei</taxon>
        <taxon>Acipenseriformes</taxon>
        <taxon>Acipenseridae</taxon>
        <taxon>Huso</taxon>
    </lineage>
</organism>
<reference evidence="9 10" key="1">
    <citation type="submission" date="2021-05" db="EMBL/GenBank/DDBJ databases">
        <authorList>
            <person name="Zahm M."/>
            <person name="Klopp C."/>
            <person name="Cabau C."/>
            <person name="Kuhl H."/>
            <person name="Suciu R."/>
            <person name="Ciorpac M."/>
            <person name="Holostenco D."/>
            <person name="Gessner J."/>
            <person name="Wuertz S."/>
            <person name="Hohne C."/>
            <person name="Stock M."/>
            <person name="Gislard M."/>
            <person name="Lluch J."/>
            <person name="Milhes M."/>
            <person name="Lampietro C."/>
            <person name="Lopez Roques C."/>
            <person name="Donnadieu C."/>
            <person name="Du K."/>
            <person name="Schartl M."/>
            <person name="Guiguen Y."/>
        </authorList>
    </citation>
    <scope>NUCLEOTIDE SEQUENCE [LARGE SCALE GENOMIC DNA]</scope>
    <source>
        <strain evidence="9">Hh-F2</strain>
        <tissue evidence="9">Blood</tissue>
    </source>
</reference>
<dbReference type="Gene3D" id="3.40.720.10">
    <property type="entry name" value="Alkaline Phosphatase, subunit A"/>
    <property type="match status" value="1"/>
</dbReference>
<dbReference type="PANTHER" id="PTHR45953:SF1">
    <property type="entry name" value="IDURONATE 2-SULFATASE"/>
    <property type="match status" value="1"/>
</dbReference>
<dbReference type="PROSITE" id="PS00149">
    <property type="entry name" value="SULFATASE_2"/>
    <property type="match status" value="1"/>
</dbReference>
<evidence type="ECO:0000313" key="10">
    <source>
        <dbReference type="Proteomes" id="UP001369086"/>
    </source>
</evidence>
<evidence type="ECO:0000313" key="9">
    <source>
        <dbReference type="EMBL" id="KAK6480201.1"/>
    </source>
</evidence>
<evidence type="ECO:0000256" key="4">
    <source>
        <dbReference type="ARBA" id="ARBA00022729"/>
    </source>
</evidence>
<protein>
    <submittedName>
        <fullName evidence="9">Iduronate 2-sulfatase isoform X2</fullName>
    </submittedName>
</protein>
<keyword evidence="5" id="KW-0378">Hydrolase</keyword>
<evidence type="ECO:0000256" key="3">
    <source>
        <dbReference type="ARBA" id="ARBA00022723"/>
    </source>
</evidence>
<dbReference type="EMBL" id="JAHFZB010000016">
    <property type="protein sequence ID" value="KAK6480201.1"/>
    <property type="molecule type" value="Genomic_DNA"/>
</dbReference>
<keyword evidence="4 7" id="KW-0732">Signal</keyword>
<comment type="caution">
    <text evidence="9">The sequence shown here is derived from an EMBL/GenBank/DDBJ whole genome shotgun (WGS) entry which is preliminary data.</text>
</comment>
<dbReference type="SUPFAM" id="SSF53649">
    <property type="entry name" value="Alkaline phosphatase-like"/>
    <property type="match status" value="1"/>
</dbReference>
<dbReference type="PROSITE" id="PS00523">
    <property type="entry name" value="SULFATASE_1"/>
    <property type="match status" value="1"/>
</dbReference>
<name>A0ABR0Z5U3_HUSHU</name>
<evidence type="ECO:0000256" key="7">
    <source>
        <dbReference type="SAM" id="SignalP"/>
    </source>
</evidence>
<dbReference type="InterPro" id="IPR035874">
    <property type="entry name" value="IDS"/>
</dbReference>
<comment type="similarity">
    <text evidence="2">Belongs to the sulfatase family.</text>
</comment>
<evidence type="ECO:0000256" key="1">
    <source>
        <dbReference type="ARBA" id="ARBA00001913"/>
    </source>
</evidence>
<dbReference type="PANTHER" id="PTHR45953">
    <property type="entry name" value="IDURONATE 2-SULFATASE"/>
    <property type="match status" value="1"/>
</dbReference>
<sequence>MLVCLIWYACIGAFACLHNVPSMPASRTRVLNGLQEKGSLNVLLIVADDLRPSLGCFGDTVVKSPNIDQLASKSNVFHNAFVQQAVCAPSRTSFLTGRRPDTTRLYDFGSYWREHAGNYTTLPQHFKSSGYITMSVGKVFHPGIASNHSDDYPYSWSTRPYHPSSYEYEKKKVCKGEDGKLHANLLCPVDVSEMPEGTLPDMQSTEEAVRLLKAVKHESHPFFLAVGYHKPHIPFRYPQEFLKLYPLENMTLAPDPEIPKGMPTVAYNPWTDIRKREDVQALNVSFPYGPIPRDFQLQIRQNYFAAVSYLDTQAGQLLSALDDLGLANETIVVFTSDHGWSLGEHGEWAKYSNFDVALRVPLIIYVPGTTAPTPKPGDKTFPFLDPFQHTPDTVSKGTVVREVVELVDLFATVSELAGLTVPPPCPDSSFHVELCTEGFSLGDTFSASELKINAEAIAYSQYPRPTDLPQHDSDLPLLRDIHIMGYSIRSCDYRYTEWVGFDPASFRVHFQDVHAGELYFVATDPNQDKNLYNITEYAGVVQRFRSYLQK</sequence>
<dbReference type="Pfam" id="PF00884">
    <property type="entry name" value="Sulfatase"/>
    <property type="match status" value="1"/>
</dbReference>
<keyword evidence="6" id="KW-0106">Calcium</keyword>
<accession>A0ABR0Z5U3</accession>
<dbReference type="InterPro" id="IPR017850">
    <property type="entry name" value="Alkaline_phosphatase_core_sf"/>
</dbReference>
<comment type="cofactor">
    <cofactor evidence="1">
        <name>Ca(2+)</name>
        <dbReference type="ChEBI" id="CHEBI:29108"/>
    </cofactor>
</comment>
<evidence type="ECO:0000256" key="5">
    <source>
        <dbReference type="ARBA" id="ARBA00022801"/>
    </source>
</evidence>
<dbReference type="Proteomes" id="UP001369086">
    <property type="component" value="Unassembled WGS sequence"/>
</dbReference>